<accession>A0AAE3M6B8</accession>
<proteinExistence type="predicted"/>
<dbReference type="AlphaFoldDB" id="A0AAE3M6B8"/>
<name>A0AAE3M6B8_9BACT</name>
<organism evidence="1 2">
    <name type="scientific">Plebeiibacterium sediminum</name>
    <dbReference type="NCBI Taxonomy" id="2992112"/>
    <lineage>
        <taxon>Bacteria</taxon>
        <taxon>Pseudomonadati</taxon>
        <taxon>Bacteroidota</taxon>
        <taxon>Bacteroidia</taxon>
        <taxon>Marinilabiliales</taxon>
        <taxon>Marinilabiliaceae</taxon>
        <taxon>Plebeiibacterium</taxon>
    </lineage>
</organism>
<protein>
    <submittedName>
        <fullName evidence="1">Uncharacterized protein</fullName>
    </submittedName>
</protein>
<evidence type="ECO:0000313" key="2">
    <source>
        <dbReference type="Proteomes" id="UP001209229"/>
    </source>
</evidence>
<dbReference type="RefSeq" id="WP_301191220.1">
    <property type="nucleotide sequence ID" value="NZ_JAPDPJ010000034.1"/>
</dbReference>
<gene>
    <name evidence="1" type="ORF">OM075_14360</name>
</gene>
<dbReference type="EMBL" id="JAPDPJ010000034">
    <property type="protein sequence ID" value="MCW3787655.1"/>
    <property type="molecule type" value="Genomic_DNA"/>
</dbReference>
<evidence type="ECO:0000313" key="1">
    <source>
        <dbReference type="EMBL" id="MCW3787655.1"/>
    </source>
</evidence>
<sequence length="1047" mass="123004">MAIRKYSDKIQIFIDKKEEYEKSLIIGDYAKANTILDQIEKEVCFSLWGIEQRFILIEIEKGLKENTKFLNDINEQNKKWFIKRFSHFFSLKAEKELSVNQYNISLARLLFRYIESDNQVDLHYYNFKLNFLEVEQQTLLPDFLAIEGYHSIIDKYISLIRILQTAVLENNKDKKAFLDSRIYYLSKKVNDFNIDKLRLLIDTNFDFEFSVREQDLISLRALDYYTNGEYEKVEELLKDMLIKNPLSIELYEIYLKSLVLQEKPLSPIGQDSNSFQNRILKALYGILLRSDSMPECLNEIRKIAFNISSVFSLSFYLMNFYKEEVEGKDIFKQQGILNTKFLNPSFIRYLSESCLNNKLSFEFINSSSLAYLFQQQSGTLQTIEASNLPQSRKKILNAFLYQKNEQYEDSIKLWEEMINEASLKNFQKEKVLQNLFRCYEELSKFDKCIDLYVDNYFDNPLLVSNIIVDRIKKKIKTAKYKNVNHTINLPLFYKLTNSEDYDVHTAYECYLIAQDCFTPTELIELIKNNIDEKIIYFLADICTLDIFKHSPFITSSKHKYNERINVCKNLVLLDSISESEYNDEIERLTKRLIIQKGIQEIDESKIYVNQTGIIETELKNITSIFRRFKMIGELKSEKDISILSLYSDKMFSYKMSDEEDGNEFSKDPQFDIYKDIFYFLRDKFLFSNYGLQQYLSARIRHGVLLGEIRPEFENLNLITEKEKGIDSYKINSSWDLFTLQLNEAGGAKFQEILSDFSTNIDALINEEILSRSLQIKIEDKNPLGWLDYNYDDFILQISYLAQSDIESVEEFSNAIFTDLWTRTEKNLSDIKAKINGEIKEKFFELLLTLEQGLIDVFGKIPEQLTNNINEARVNIENKLIKVANWFSITESNISDFQIEKIVDVSLEYNKSILPIKEINCNCLFKGVYYPPLVDLVRIFMDNATKHAGFDDDNVKFHVLIAENRDMLNMQFRNPLAPTIDIEKLRTKICSFTLDLNKSMKEKGSGFHKAMRIVKSDLIHKENDMSLSLNDKNEFCIDISLNKKTLLA</sequence>
<dbReference type="Proteomes" id="UP001209229">
    <property type="component" value="Unassembled WGS sequence"/>
</dbReference>
<comment type="caution">
    <text evidence="1">The sequence shown here is derived from an EMBL/GenBank/DDBJ whole genome shotgun (WGS) entry which is preliminary data.</text>
</comment>
<keyword evidence="2" id="KW-1185">Reference proteome</keyword>
<reference evidence="1" key="1">
    <citation type="submission" date="2022-10" db="EMBL/GenBank/DDBJ databases">
        <authorList>
            <person name="Yu W.X."/>
        </authorList>
    </citation>
    <scope>NUCLEOTIDE SEQUENCE</scope>
    <source>
        <strain evidence="1">AAT</strain>
    </source>
</reference>